<name>A0A397TH75_9GLOM</name>
<feature type="compositionally biased region" description="Basic and acidic residues" evidence="4">
    <location>
        <begin position="48"/>
        <end position="59"/>
    </location>
</feature>
<dbReference type="GO" id="GO:0005730">
    <property type="term" value="C:nucleolus"/>
    <property type="evidence" value="ECO:0007669"/>
    <property type="project" value="TreeGrafter"/>
</dbReference>
<feature type="compositionally biased region" description="Basic residues" evidence="4">
    <location>
        <begin position="37"/>
        <end position="47"/>
    </location>
</feature>
<sequence>MAKNRKATKKFEKKKLKQIIEKRHKVQKFKKSVERRQFKKRLSSKNGKKVDTDLSKTIKTDQQLVNSDDGLTKEGIVGLKEKNDLEISDSNEESLKEEDDIDNFQIDDENEESEEIDVIKDDNDDDDDQNNLKSHKQKLSVQKDVLKLKKQIGELKDRDPKFYEYLMENDQELIEFDISDFESNSEKDDIDDENDIEGMNTDNEESGGDDKSNSENEDLDMDIDREEEKAALRESGLDHDNENIRDLTSEMIDKWILAITESKSLRSTHRLVLAFRVAAHINDDDEQSFAYKISNPSVFNNLVIVCLKYIPDVFDHHLNVKDSDSKNSNSICTHRKWKSVQTLVKSFLNSVLYILKQLTENDTLYFIIKEAEKLVPYYSCFPKLMGQYLKVLLQHWGTAEDKVRVVAFINIRKLAITAPPPFIDLCLKGVYMTFVRCCKETSIYTIPSINLMSNCAVEIYGLDFKSSYQSAFRYIRQLAIHLRNSMNIKSEETFNAVYNWQYIHCIELWSKVLATYCDEQRVATTGQNSLQELIYPFSQVCIGVLRLNPSAQYFPLQFHCVRALIHLMQKTGTFIPLAPYLFEMFHSTEMRRNAKPSTLKPLDFTIHLKAPKNYLRTTVYQGGICEELTEVLLEYYASFCLSIAFPELIIPAVFQIKRFIKDSKKLKINKQFQQLVQKLEENGKFIEQHRQHVDYGPGDTQKVKSFLRDVSMDSTPLGAYVKTCRNLKEQRRKLMETEKDN</sequence>
<feature type="compositionally biased region" description="Acidic residues" evidence="4">
    <location>
        <begin position="86"/>
        <end position="129"/>
    </location>
</feature>
<feature type="compositionally biased region" description="Acidic residues" evidence="4">
    <location>
        <begin position="188"/>
        <end position="207"/>
    </location>
</feature>
<dbReference type="STRING" id="658196.A0A397TH75"/>
<dbReference type="AlphaFoldDB" id="A0A397TH75"/>
<evidence type="ECO:0000256" key="4">
    <source>
        <dbReference type="SAM" id="MobiDB-lite"/>
    </source>
</evidence>
<proteinExistence type="inferred from homology"/>
<dbReference type="Pfam" id="PF03715">
    <property type="entry name" value="Noc2"/>
    <property type="match status" value="1"/>
</dbReference>
<dbReference type="PANTHER" id="PTHR12687:SF4">
    <property type="entry name" value="NUCLEOLAR COMPLEX PROTEIN 2 HOMOLOG"/>
    <property type="match status" value="1"/>
</dbReference>
<dbReference type="EMBL" id="QKYT01000054">
    <property type="protein sequence ID" value="RIA95825.1"/>
    <property type="molecule type" value="Genomic_DNA"/>
</dbReference>
<dbReference type="InterPro" id="IPR005343">
    <property type="entry name" value="Noc2"/>
</dbReference>
<dbReference type="GO" id="GO:0030690">
    <property type="term" value="C:Noc1p-Noc2p complex"/>
    <property type="evidence" value="ECO:0007669"/>
    <property type="project" value="TreeGrafter"/>
</dbReference>
<gene>
    <name evidence="5" type="ORF">C1645_872467</name>
</gene>
<reference evidence="5 6" key="1">
    <citation type="submission" date="2018-06" db="EMBL/GenBank/DDBJ databases">
        <title>Comparative genomics reveals the genomic features of Rhizophagus irregularis, R. cerebriforme, R. diaphanum and Gigaspora rosea, and their symbiotic lifestyle signature.</title>
        <authorList>
            <person name="Morin E."/>
            <person name="San Clemente H."/>
            <person name="Chen E.C.H."/>
            <person name="De La Providencia I."/>
            <person name="Hainaut M."/>
            <person name="Kuo A."/>
            <person name="Kohler A."/>
            <person name="Murat C."/>
            <person name="Tang N."/>
            <person name="Roy S."/>
            <person name="Loubradou J."/>
            <person name="Henrissat B."/>
            <person name="Grigoriev I.V."/>
            <person name="Corradi N."/>
            <person name="Roux C."/>
            <person name="Martin F.M."/>
        </authorList>
    </citation>
    <scope>NUCLEOTIDE SEQUENCE [LARGE SCALE GENOMIC DNA]</scope>
    <source>
        <strain evidence="5 6">DAOM 227022</strain>
    </source>
</reference>
<dbReference type="PANTHER" id="PTHR12687">
    <property type="entry name" value="NUCLEOLAR COMPLEX 2 AND RAD4-RELATED"/>
    <property type="match status" value="1"/>
</dbReference>
<dbReference type="OrthoDB" id="10266662at2759"/>
<feature type="region of interest" description="Disordered" evidence="4">
    <location>
        <begin position="180"/>
        <end position="221"/>
    </location>
</feature>
<comment type="similarity">
    <text evidence="2">Belongs to the NOC2 family.</text>
</comment>
<keyword evidence="6" id="KW-1185">Reference proteome</keyword>
<dbReference type="GO" id="GO:0030691">
    <property type="term" value="C:Noc2p-Noc3p complex"/>
    <property type="evidence" value="ECO:0007669"/>
    <property type="project" value="TreeGrafter"/>
</dbReference>
<feature type="region of interest" description="Disordered" evidence="4">
    <location>
        <begin position="27"/>
        <end position="137"/>
    </location>
</feature>
<evidence type="ECO:0000256" key="1">
    <source>
        <dbReference type="ARBA" id="ARBA00004123"/>
    </source>
</evidence>
<dbReference type="GO" id="GO:0005654">
    <property type="term" value="C:nucleoplasm"/>
    <property type="evidence" value="ECO:0007669"/>
    <property type="project" value="TreeGrafter"/>
</dbReference>
<evidence type="ECO:0000313" key="6">
    <source>
        <dbReference type="Proteomes" id="UP000265703"/>
    </source>
</evidence>
<evidence type="ECO:0000256" key="2">
    <source>
        <dbReference type="ARBA" id="ARBA00005907"/>
    </source>
</evidence>
<comment type="subcellular location">
    <subcellularLocation>
        <location evidence="1">Nucleus</location>
    </subcellularLocation>
</comment>
<evidence type="ECO:0000313" key="5">
    <source>
        <dbReference type="EMBL" id="RIA95825.1"/>
    </source>
</evidence>
<dbReference type="Proteomes" id="UP000265703">
    <property type="component" value="Unassembled WGS sequence"/>
</dbReference>
<accession>A0A397TH75</accession>
<comment type="caution">
    <text evidence="5">The sequence shown here is derived from an EMBL/GenBank/DDBJ whole genome shotgun (WGS) entry which is preliminary data.</text>
</comment>
<protein>
    <submittedName>
        <fullName evidence="5">Noc2p family-domain-containing protein</fullName>
    </submittedName>
</protein>
<keyword evidence="3" id="KW-0539">Nucleus</keyword>
<evidence type="ECO:0000256" key="3">
    <source>
        <dbReference type="ARBA" id="ARBA00023242"/>
    </source>
</evidence>
<organism evidence="5 6">
    <name type="scientific">Glomus cerebriforme</name>
    <dbReference type="NCBI Taxonomy" id="658196"/>
    <lineage>
        <taxon>Eukaryota</taxon>
        <taxon>Fungi</taxon>
        <taxon>Fungi incertae sedis</taxon>
        <taxon>Mucoromycota</taxon>
        <taxon>Glomeromycotina</taxon>
        <taxon>Glomeromycetes</taxon>
        <taxon>Glomerales</taxon>
        <taxon>Glomeraceae</taxon>
        <taxon>Glomus</taxon>
    </lineage>
</organism>
<dbReference type="GO" id="GO:0042273">
    <property type="term" value="P:ribosomal large subunit biogenesis"/>
    <property type="evidence" value="ECO:0007669"/>
    <property type="project" value="TreeGrafter"/>
</dbReference>